<dbReference type="RefSeq" id="WP_079537451.1">
    <property type="nucleotide sequence ID" value="NZ_LT670844.1"/>
</dbReference>
<gene>
    <name evidence="1" type="ORF">SAMN05444159_1314</name>
</gene>
<evidence type="ECO:0000313" key="1">
    <source>
        <dbReference type="EMBL" id="SHJ72059.1"/>
    </source>
</evidence>
<protein>
    <submittedName>
        <fullName evidence="1">Uncharacterized protein</fullName>
    </submittedName>
</protein>
<proteinExistence type="predicted"/>
<evidence type="ECO:0000313" key="2">
    <source>
        <dbReference type="Proteomes" id="UP000189935"/>
    </source>
</evidence>
<dbReference type="Proteomes" id="UP000189935">
    <property type="component" value="Chromosome I"/>
</dbReference>
<dbReference type="EMBL" id="LT670844">
    <property type="protein sequence ID" value="SHJ72059.1"/>
    <property type="molecule type" value="Genomic_DNA"/>
</dbReference>
<accession>A0A1M6LLJ1</accession>
<reference evidence="1 2" key="1">
    <citation type="submission" date="2016-11" db="EMBL/GenBank/DDBJ databases">
        <authorList>
            <person name="Jaros S."/>
            <person name="Januszkiewicz K."/>
            <person name="Wedrychowicz H."/>
        </authorList>
    </citation>
    <scope>NUCLEOTIDE SEQUENCE [LARGE SCALE GENOMIC DNA]</scope>
    <source>
        <strain evidence="1 2">GAS499</strain>
    </source>
</reference>
<organism evidence="1 2">
    <name type="scientific">Bradyrhizobium lablabi</name>
    <dbReference type="NCBI Taxonomy" id="722472"/>
    <lineage>
        <taxon>Bacteria</taxon>
        <taxon>Pseudomonadati</taxon>
        <taxon>Pseudomonadota</taxon>
        <taxon>Alphaproteobacteria</taxon>
        <taxon>Hyphomicrobiales</taxon>
        <taxon>Nitrobacteraceae</taxon>
        <taxon>Bradyrhizobium</taxon>
    </lineage>
</organism>
<dbReference type="AlphaFoldDB" id="A0A1M6LLJ1"/>
<sequence>MAATLFHEPTGRWLTYCFDWAEGTVVTLSIGSYSKTRTYLSGKPMWCEFTQYTLVAPVAFDGLTGRPLFDLNECNPICALDVSRLRAEAA</sequence>
<name>A0A1M6LLJ1_9BRAD</name>